<feature type="compositionally biased region" description="Basic and acidic residues" evidence="4">
    <location>
        <begin position="69"/>
        <end position="78"/>
    </location>
</feature>
<protein>
    <submittedName>
        <fullName evidence="6">Cystathionine beta-synthase</fullName>
    </submittedName>
</protein>
<sequence length="287" mass="31013">MENTRPTKGTFLGRLGSISIIDHIGATPLVRLNRVPATIGVKAQIYAKLEYFNASGSSKDRIAKRMVESAEQDGRIKPGDTLIEASSGNTRLQKDVPNSHILDQFANPDNPAAHEFGTAEEIWYQSEGKVDAVIAGAGTGGTLTGTARGLRKHKPGIFMVGVDPVGSVLGIPRKSIDEKTEILVEGIGQDFVPDVLDQGAANLWINANNEHSFRFTRQLIREEGLLCGGSSGANVAALAQLVEKHPELNTPDKVIVIVFPDGMRNYLSKFVSNEWMKKNGFPAIAKL</sequence>
<dbReference type="Pfam" id="PF00291">
    <property type="entry name" value="PALP"/>
    <property type="match status" value="2"/>
</dbReference>
<gene>
    <name evidence="6" type="ORF">PENSUB_4246</name>
</gene>
<evidence type="ECO:0000256" key="2">
    <source>
        <dbReference type="ARBA" id="ARBA00007103"/>
    </source>
</evidence>
<accession>A0A1Q5UCZ4</accession>
<reference evidence="6 7" key="1">
    <citation type="submission" date="2016-10" db="EMBL/GenBank/DDBJ databases">
        <title>Genome sequence of the ascomycete fungus Penicillium subrubescens.</title>
        <authorList>
            <person name="De Vries R.P."/>
            <person name="Peng M."/>
            <person name="Dilokpimol A."/>
            <person name="Hilden K."/>
            <person name="Makela M.R."/>
            <person name="Grigoriev I."/>
            <person name="Riley R."/>
            <person name="Granchi Z."/>
        </authorList>
    </citation>
    <scope>NUCLEOTIDE SEQUENCE [LARGE SCALE GENOMIC DNA]</scope>
    <source>
        <strain evidence="6 7">CBS 132785</strain>
    </source>
</reference>
<dbReference type="InterPro" id="IPR050214">
    <property type="entry name" value="Cys_Synth/Cystath_Beta-Synth"/>
</dbReference>
<comment type="cofactor">
    <cofactor evidence="1">
        <name>pyridoxal 5'-phosphate</name>
        <dbReference type="ChEBI" id="CHEBI:597326"/>
    </cofactor>
</comment>
<dbReference type="AlphaFoldDB" id="A0A1Q5UCZ4"/>
<evidence type="ECO:0000313" key="7">
    <source>
        <dbReference type="Proteomes" id="UP000186955"/>
    </source>
</evidence>
<dbReference type="InterPro" id="IPR001926">
    <property type="entry name" value="TrpB-like_PALP"/>
</dbReference>
<dbReference type="Proteomes" id="UP000186955">
    <property type="component" value="Unassembled WGS sequence"/>
</dbReference>
<dbReference type="GO" id="GO:0006534">
    <property type="term" value="P:cysteine metabolic process"/>
    <property type="evidence" value="ECO:0007669"/>
    <property type="project" value="UniProtKB-ARBA"/>
</dbReference>
<evidence type="ECO:0000256" key="1">
    <source>
        <dbReference type="ARBA" id="ARBA00001933"/>
    </source>
</evidence>
<dbReference type="Gene3D" id="3.40.50.1100">
    <property type="match status" value="3"/>
</dbReference>
<comment type="similarity">
    <text evidence="2">Belongs to the cysteine synthase/cystathionine beta-synthase family.</text>
</comment>
<proteinExistence type="inferred from homology"/>
<evidence type="ECO:0000259" key="5">
    <source>
        <dbReference type="Pfam" id="PF00291"/>
    </source>
</evidence>
<feature type="domain" description="Tryptophan synthase beta chain-like PALP" evidence="5">
    <location>
        <begin position="91"/>
        <end position="260"/>
    </location>
</feature>
<evidence type="ECO:0000256" key="3">
    <source>
        <dbReference type="ARBA" id="ARBA00022898"/>
    </source>
</evidence>
<dbReference type="SUPFAM" id="SSF53686">
    <property type="entry name" value="Tryptophan synthase beta subunit-like PLP-dependent enzymes"/>
    <property type="match status" value="1"/>
</dbReference>
<organism evidence="6 7">
    <name type="scientific">Penicillium subrubescens</name>
    <dbReference type="NCBI Taxonomy" id="1316194"/>
    <lineage>
        <taxon>Eukaryota</taxon>
        <taxon>Fungi</taxon>
        <taxon>Dikarya</taxon>
        <taxon>Ascomycota</taxon>
        <taxon>Pezizomycotina</taxon>
        <taxon>Eurotiomycetes</taxon>
        <taxon>Eurotiomycetidae</taxon>
        <taxon>Eurotiales</taxon>
        <taxon>Aspergillaceae</taxon>
        <taxon>Penicillium</taxon>
    </lineage>
</organism>
<dbReference type="FunFam" id="3.40.50.1100:FF:000118">
    <property type="entry name" value="Related to CYS4-cystathionine beta-synthase"/>
    <property type="match status" value="1"/>
</dbReference>
<feature type="region of interest" description="Disordered" evidence="4">
    <location>
        <begin position="69"/>
        <end position="88"/>
    </location>
</feature>
<dbReference type="CDD" id="cd01561">
    <property type="entry name" value="CBS_like"/>
    <property type="match status" value="1"/>
</dbReference>
<dbReference type="InterPro" id="IPR036052">
    <property type="entry name" value="TrpB-like_PALP_sf"/>
</dbReference>
<comment type="caution">
    <text evidence="6">The sequence shown here is derived from an EMBL/GenBank/DDBJ whole genome shotgun (WGS) entry which is preliminary data.</text>
</comment>
<dbReference type="GO" id="GO:0044272">
    <property type="term" value="P:sulfur compound biosynthetic process"/>
    <property type="evidence" value="ECO:0007669"/>
    <property type="project" value="UniProtKB-ARBA"/>
</dbReference>
<feature type="domain" description="Tryptophan synthase beta chain-like PALP" evidence="5">
    <location>
        <begin position="22"/>
        <end position="90"/>
    </location>
</feature>
<dbReference type="STRING" id="1316194.A0A1Q5UCZ4"/>
<evidence type="ECO:0000313" key="6">
    <source>
        <dbReference type="EMBL" id="OKP10329.1"/>
    </source>
</evidence>
<name>A0A1Q5UCZ4_9EURO</name>
<evidence type="ECO:0000256" key="4">
    <source>
        <dbReference type="SAM" id="MobiDB-lite"/>
    </source>
</evidence>
<keyword evidence="7" id="KW-1185">Reference proteome</keyword>
<dbReference type="EMBL" id="MNBE01000358">
    <property type="protein sequence ID" value="OKP10329.1"/>
    <property type="molecule type" value="Genomic_DNA"/>
</dbReference>
<dbReference type="PANTHER" id="PTHR10314">
    <property type="entry name" value="CYSTATHIONINE BETA-SYNTHASE"/>
    <property type="match status" value="1"/>
</dbReference>
<dbReference type="GO" id="GO:0009069">
    <property type="term" value="P:serine family amino acid metabolic process"/>
    <property type="evidence" value="ECO:0007669"/>
    <property type="project" value="UniProtKB-ARBA"/>
</dbReference>
<keyword evidence="3" id="KW-0663">Pyridoxal phosphate</keyword>